<evidence type="ECO:0000313" key="1">
    <source>
        <dbReference type="EMBL" id="CEP06948.1"/>
    </source>
</evidence>
<protein>
    <submittedName>
        <fullName evidence="1">Uncharacterized protein</fullName>
    </submittedName>
</protein>
<dbReference type="EMBL" id="LN718895">
    <property type="protein sequence ID" value="CEP06948.1"/>
    <property type="molecule type" value="Genomic_DNA"/>
</dbReference>
<accession>A0A0B7MV34</accession>
<sequence>AEAEAEAEVAEVAEVEATVVRHMDLWRALF</sequence>
<keyword evidence="2" id="KW-1185">Reference proteome</keyword>
<reference evidence="1 2" key="1">
    <citation type="submission" date="2014-09" db="EMBL/GenBank/DDBJ databases">
        <authorList>
            <person name="Ellenberger Sabrina"/>
        </authorList>
    </citation>
    <scope>NUCLEOTIDE SEQUENCE [LARGE SCALE GENOMIC DNA]</scope>
    <source>
        <strain evidence="1 2">CBS 412.66</strain>
    </source>
</reference>
<gene>
    <name evidence="1" type="primary">PARPA_00210.1 scaffold 511</name>
</gene>
<proteinExistence type="predicted"/>
<organism evidence="1 2">
    <name type="scientific">Parasitella parasitica</name>
    <dbReference type="NCBI Taxonomy" id="35722"/>
    <lineage>
        <taxon>Eukaryota</taxon>
        <taxon>Fungi</taxon>
        <taxon>Fungi incertae sedis</taxon>
        <taxon>Mucoromycota</taxon>
        <taxon>Mucoromycotina</taxon>
        <taxon>Mucoromycetes</taxon>
        <taxon>Mucorales</taxon>
        <taxon>Mucorineae</taxon>
        <taxon>Mucoraceae</taxon>
        <taxon>Parasitella</taxon>
    </lineage>
</organism>
<dbReference type="AlphaFoldDB" id="A0A0B7MV34"/>
<evidence type="ECO:0000313" key="2">
    <source>
        <dbReference type="Proteomes" id="UP000054107"/>
    </source>
</evidence>
<name>A0A0B7MV34_9FUNG</name>
<dbReference type="Proteomes" id="UP000054107">
    <property type="component" value="Unassembled WGS sequence"/>
</dbReference>
<feature type="non-terminal residue" evidence="1">
    <location>
        <position position="1"/>
    </location>
</feature>